<comment type="caution">
    <text evidence="2">The sequence shown here is derived from an EMBL/GenBank/DDBJ whole genome shotgun (WGS) entry which is preliminary data.</text>
</comment>
<sequence>MTFPKTPDATTARPASAELWKPVLFRAAVALAFGALTVFWASPSDTGMGLSGGIYLAATGVVLFWGINKTGLVAGTRSAKVLSAAGSVLVGAGAAVMLVPGALAFGTVAAAGLGLAGAAELYLGFAGRGRSVLARDWIASGVIGLGTAAALPFFIGLGPHALLGVTGGGAIIAGVLWILAGLTLRHDARDDSAKAVN</sequence>
<keyword evidence="1" id="KW-0472">Membrane</keyword>
<proteinExistence type="predicted"/>
<keyword evidence="3" id="KW-1185">Reference proteome</keyword>
<keyword evidence="1" id="KW-1133">Transmembrane helix</keyword>
<dbReference type="AlphaFoldDB" id="A0A3N0C9J4"/>
<reference evidence="2 3" key="1">
    <citation type="submission" date="2018-10" db="EMBL/GenBank/DDBJ databases">
        <title>Genome sequencing of Arthrobacter oryzae TNB02.</title>
        <authorList>
            <person name="Cho Y.-J."/>
            <person name="Cho A."/>
            <person name="Kim O.-S."/>
        </authorList>
    </citation>
    <scope>NUCLEOTIDE SEQUENCE [LARGE SCALE GENOMIC DNA]</scope>
    <source>
        <strain evidence="2 3">TNB02</strain>
    </source>
</reference>
<feature type="transmembrane region" description="Helical" evidence="1">
    <location>
        <begin position="23"/>
        <end position="42"/>
    </location>
</feature>
<name>A0A3N0C9J4_9MICC</name>
<feature type="transmembrane region" description="Helical" evidence="1">
    <location>
        <begin position="48"/>
        <end position="67"/>
    </location>
</feature>
<evidence type="ECO:0000256" key="1">
    <source>
        <dbReference type="SAM" id="Phobius"/>
    </source>
</evidence>
<accession>A0A3N0C9J4</accession>
<keyword evidence="1" id="KW-0812">Transmembrane</keyword>
<protein>
    <recommendedName>
        <fullName evidence="4">DUF308 domain-containing protein</fullName>
    </recommendedName>
</protein>
<feature type="transmembrane region" description="Helical" evidence="1">
    <location>
        <begin position="137"/>
        <end position="155"/>
    </location>
</feature>
<feature type="transmembrane region" description="Helical" evidence="1">
    <location>
        <begin position="105"/>
        <end position="125"/>
    </location>
</feature>
<gene>
    <name evidence="2" type="ORF">D7003_02330</name>
</gene>
<organism evidence="2 3">
    <name type="scientific">Arthrobacter oryzae</name>
    <dbReference type="NCBI Taxonomy" id="409290"/>
    <lineage>
        <taxon>Bacteria</taxon>
        <taxon>Bacillati</taxon>
        <taxon>Actinomycetota</taxon>
        <taxon>Actinomycetes</taxon>
        <taxon>Micrococcales</taxon>
        <taxon>Micrococcaceae</taxon>
        <taxon>Arthrobacter</taxon>
    </lineage>
</organism>
<dbReference type="RefSeq" id="WP_123253887.1">
    <property type="nucleotide sequence ID" value="NZ_RBED01000034.1"/>
</dbReference>
<feature type="transmembrane region" description="Helical" evidence="1">
    <location>
        <begin position="79"/>
        <end position="99"/>
    </location>
</feature>
<evidence type="ECO:0000313" key="3">
    <source>
        <dbReference type="Proteomes" id="UP000273807"/>
    </source>
</evidence>
<evidence type="ECO:0000313" key="2">
    <source>
        <dbReference type="EMBL" id="RNL59821.1"/>
    </source>
</evidence>
<feature type="transmembrane region" description="Helical" evidence="1">
    <location>
        <begin position="161"/>
        <end position="184"/>
    </location>
</feature>
<dbReference type="OrthoDB" id="4954718at2"/>
<dbReference type="EMBL" id="RBED01000034">
    <property type="protein sequence ID" value="RNL59821.1"/>
    <property type="molecule type" value="Genomic_DNA"/>
</dbReference>
<dbReference type="Proteomes" id="UP000273807">
    <property type="component" value="Unassembled WGS sequence"/>
</dbReference>
<evidence type="ECO:0008006" key="4">
    <source>
        <dbReference type="Google" id="ProtNLM"/>
    </source>
</evidence>